<name>A0A7V7UVJ4_9BACI</name>
<accession>A0A7V7UVJ4</accession>
<evidence type="ECO:0000313" key="2">
    <source>
        <dbReference type="Proteomes" id="UP000441354"/>
    </source>
</evidence>
<protein>
    <submittedName>
        <fullName evidence="1">Uncharacterized protein</fullName>
    </submittedName>
</protein>
<dbReference type="Proteomes" id="UP000441354">
    <property type="component" value="Unassembled WGS sequence"/>
</dbReference>
<sequence length="162" mass="18657">MAKIKSIQIDGENIFYFNSAIYVFHANSGCTLQLDIIVSEITIKKYTDRESHIIEAELENGSLVTSFMTVNILPGRIPHLNFVSEVEDADEFRELPAVHENDLDFPDIEQGITLEDIRKVEMPYEKIALKLTLPIDQAEWLQQKTKKELNAIFKEMIEGRMK</sequence>
<dbReference type="RefSeq" id="WP_151574199.1">
    <property type="nucleotide sequence ID" value="NZ_WBOT01000003.1"/>
</dbReference>
<keyword evidence="2" id="KW-1185">Reference proteome</keyword>
<proteinExistence type="predicted"/>
<reference evidence="1 2" key="1">
    <citation type="journal article" date="2014" name="Arch. Microbiol.">
        <title>Bacillus mesophilum sp. nov., strain IITR-54T, a novel 4-chlorobiphenyl dechlorinating bacterium.</title>
        <authorList>
            <person name="Manickam N."/>
            <person name="Singh N.K."/>
            <person name="Bajaj A."/>
            <person name="Kumar R.M."/>
            <person name="Kaur G."/>
            <person name="Kaur N."/>
            <person name="Bala M."/>
            <person name="Kumar A."/>
            <person name="Mayilraj S."/>
        </authorList>
    </citation>
    <scope>NUCLEOTIDE SEQUENCE [LARGE SCALE GENOMIC DNA]</scope>
    <source>
        <strain evidence="1 2">IITR-54</strain>
    </source>
</reference>
<dbReference type="AlphaFoldDB" id="A0A7V7UVJ4"/>
<evidence type="ECO:0000313" key="1">
    <source>
        <dbReference type="EMBL" id="KAB2332841.1"/>
    </source>
</evidence>
<organism evidence="1 2">
    <name type="scientific">Bacillus mesophilum</name>
    <dbReference type="NCBI Taxonomy" id="1071718"/>
    <lineage>
        <taxon>Bacteria</taxon>
        <taxon>Bacillati</taxon>
        <taxon>Bacillota</taxon>
        <taxon>Bacilli</taxon>
        <taxon>Bacillales</taxon>
        <taxon>Bacillaceae</taxon>
        <taxon>Bacillus</taxon>
    </lineage>
</organism>
<comment type="caution">
    <text evidence="1">The sequence shown here is derived from an EMBL/GenBank/DDBJ whole genome shotgun (WGS) entry which is preliminary data.</text>
</comment>
<dbReference type="EMBL" id="WBOT01000003">
    <property type="protein sequence ID" value="KAB2332841.1"/>
    <property type="molecule type" value="Genomic_DNA"/>
</dbReference>
<dbReference type="OrthoDB" id="2862832at2"/>
<gene>
    <name evidence="1" type="ORF">F7732_12225</name>
</gene>